<evidence type="ECO:0000256" key="2">
    <source>
        <dbReference type="SAM" id="MobiDB-lite"/>
    </source>
</evidence>
<gene>
    <name evidence="3" type="primary">Hypp2864</name>
    <name evidence="3" type="ORF">BLAG_LOCUS18575</name>
</gene>
<dbReference type="Gene3D" id="3.30.70.1820">
    <property type="entry name" value="L1 transposable element, RRM domain"/>
    <property type="match status" value="1"/>
</dbReference>
<accession>A0A8J9ZXL4</accession>
<dbReference type="InterPro" id="IPR004244">
    <property type="entry name" value="Transposase_22"/>
</dbReference>
<feature type="coiled-coil region" evidence="1">
    <location>
        <begin position="46"/>
        <end position="126"/>
    </location>
</feature>
<dbReference type="AlphaFoldDB" id="A0A8J9ZXL4"/>
<evidence type="ECO:0000313" key="4">
    <source>
        <dbReference type="Proteomes" id="UP000838412"/>
    </source>
</evidence>
<dbReference type="PANTHER" id="PTHR11505">
    <property type="entry name" value="L1 TRANSPOSABLE ELEMENT-RELATED"/>
    <property type="match status" value="1"/>
</dbReference>
<dbReference type="OrthoDB" id="10040174at2759"/>
<sequence length="259" mass="30268">MSTRATRGSTRKRDEPAGHMEGKHGDDLDNVTGGASEFEAFVREQFKKLLEGQKELQDEVRALEDNMEKNVQLLEARMERMEKKMEASETTQRESAKQIKSITQRLKATEQAVEEFQTKCNKLERFSRRNNVRIIGRKVQKGENCVSTVEKILEDKFGLDHIKIERAHPDGPRNSDSDGVPQHILFKLNSYADKVSIMKVARRKLQDESYYFTDDLTVTDLQEKRKWMEKVRHAYKEGKKYRFYNGYWRDGHGKVVSFD</sequence>
<keyword evidence="4" id="KW-1185">Reference proteome</keyword>
<feature type="compositionally biased region" description="Basic and acidic residues" evidence="2">
    <location>
        <begin position="11"/>
        <end position="27"/>
    </location>
</feature>
<dbReference type="Proteomes" id="UP000838412">
    <property type="component" value="Chromosome 4"/>
</dbReference>
<proteinExistence type="predicted"/>
<evidence type="ECO:0000256" key="1">
    <source>
        <dbReference type="SAM" id="Coils"/>
    </source>
</evidence>
<protein>
    <submittedName>
        <fullName evidence="3">Hypp2864 protein</fullName>
    </submittedName>
</protein>
<dbReference type="EMBL" id="OV696689">
    <property type="protein sequence ID" value="CAH1264084.1"/>
    <property type="molecule type" value="Genomic_DNA"/>
</dbReference>
<reference evidence="3" key="1">
    <citation type="submission" date="2022-01" db="EMBL/GenBank/DDBJ databases">
        <authorList>
            <person name="Braso-Vives M."/>
        </authorList>
    </citation>
    <scope>NUCLEOTIDE SEQUENCE</scope>
</reference>
<name>A0A8J9ZXL4_BRALA</name>
<dbReference type="SUPFAM" id="SSF57997">
    <property type="entry name" value="Tropomyosin"/>
    <property type="match status" value="1"/>
</dbReference>
<organism evidence="3 4">
    <name type="scientific">Branchiostoma lanceolatum</name>
    <name type="common">Common lancelet</name>
    <name type="synonym">Amphioxus lanceolatum</name>
    <dbReference type="NCBI Taxonomy" id="7740"/>
    <lineage>
        <taxon>Eukaryota</taxon>
        <taxon>Metazoa</taxon>
        <taxon>Chordata</taxon>
        <taxon>Cephalochordata</taxon>
        <taxon>Leptocardii</taxon>
        <taxon>Amphioxiformes</taxon>
        <taxon>Branchiostomatidae</taxon>
        <taxon>Branchiostoma</taxon>
    </lineage>
</organism>
<keyword evidence="1" id="KW-0175">Coiled coil</keyword>
<evidence type="ECO:0000313" key="3">
    <source>
        <dbReference type="EMBL" id="CAH1264084.1"/>
    </source>
</evidence>
<feature type="region of interest" description="Disordered" evidence="2">
    <location>
        <begin position="1"/>
        <end position="32"/>
    </location>
</feature>